<comment type="caution">
    <text evidence="9">The sequence shown here is derived from an EMBL/GenBank/DDBJ whole genome shotgun (WGS) entry which is preliminary data.</text>
</comment>
<protein>
    <recommendedName>
        <fullName evidence="8">MYND-type domain-containing protein</fullName>
    </recommendedName>
</protein>
<keyword evidence="1" id="KW-0479">Metal-binding</keyword>
<keyword evidence="3 6" id="KW-0863">Zinc-finger</keyword>
<dbReference type="PROSITE" id="PS01360">
    <property type="entry name" value="ZF_MYND_1"/>
    <property type="match status" value="1"/>
</dbReference>
<dbReference type="PANTHER" id="PTHR15897">
    <property type="entry name" value="ANKYRIN REPEAT AND MYND DOMAIN PROTEIN 1"/>
    <property type="match status" value="1"/>
</dbReference>
<evidence type="ECO:0000256" key="7">
    <source>
        <dbReference type="SAM" id="MobiDB-lite"/>
    </source>
</evidence>
<dbReference type="SUPFAM" id="SSF48403">
    <property type="entry name" value="Ankyrin repeat"/>
    <property type="match status" value="2"/>
</dbReference>
<dbReference type="SUPFAM" id="SSF144232">
    <property type="entry name" value="HIT/MYND zinc finger-like"/>
    <property type="match status" value="1"/>
</dbReference>
<organism evidence="9 10">
    <name type="scientific">Scleropages formosus</name>
    <name type="common">Asian bonytongue</name>
    <name type="synonym">Osteoglossum formosum</name>
    <dbReference type="NCBI Taxonomy" id="113540"/>
    <lineage>
        <taxon>Eukaryota</taxon>
        <taxon>Metazoa</taxon>
        <taxon>Chordata</taxon>
        <taxon>Craniata</taxon>
        <taxon>Vertebrata</taxon>
        <taxon>Euteleostomi</taxon>
        <taxon>Actinopterygii</taxon>
        <taxon>Neopterygii</taxon>
        <taxon>Teleostei</taxon>
        <taxon>Osteoglossocephala</taxon>
        <taxon>Osteoglossomorpha</taxon>
        <taxon>Osteoglossiformes</taxon>
        <taxon>Osteoglossidae</taxon>
        <taxon>Scleropages</taxon>
    </lineage>
</organism>
<dbReference type="SMART" id="SM00248">
    <property type="entry name" value="ANK"/>
    <property type="match status" value="5"/>
</dbReference>
<gene>
    <name evidence="9" type="ORF">Z043_119230</name>
</gene>
<feature type="repeat" description="ANK" evidence="5">
    <location>
        <begin position="508"/>
        <end position="543"/>
    </location>
</feature>
<dbReference type="InterPro" id="IPR002110">
    <property type="entry name" value="Ankyrin_rpt"/>
</dbReference>
<feature type="repeat" description="ANK" evidence="5">
    <location>
        <begin position="260"/>
        <end position="292"/>
    </location>
</feature>
<dbReference type="Pfam" id="PF01753">
    <property type="entry name" value="zf-MYND"/>
    <property type="match status" value="1"/>
</dbReference>
<evidence type="ECO:0000313" key="9">
    <source>
        <dbReference type="EMBL" id="KPP62579.1"/>
    </source>
</evidence>
<reference evidence="9 10" key="1">
    <citation type="submission" date="2015-08" db="EMBL/GenBank/DDBJ databases">
        <title>The genome of the Asian arowana (Scleropages formosus).</title>
        <authorList>
            <person name="Tan M.H."/>
            <person name="Gan H.M."/>
            <person name="Croft L.J."/>
            <person name="Austin C.M."/>
        </authorList>
    </citation>
    <scope>NUCLEOTIDE SEQUENCE [LARGE SCALE GENOMIC DNA]</scope>
    <source>
        <strain evidence="9">Aro1</strain>
    </source>
</reference>
<dbReference type="InterPro" id="IPR036770">
    <property type="entry name" value="Ankyrin_rpt-contain_sf"/>
</dbReference>
<feature type="non-terminal residue" evidence="9">
    <location>
        <position position="820"/>
    </location>
</feature>
<feature type="compositionally biased region" description="Basic and acidic residues" evidence="7">
    <location>
        <begin position="345"/>
        <end position="369"/>
    </location>
</feature>
<evidence type="ECO:0000256" key="3">
    <source>
        <dbReference type="ARBA" id="ARBA00022771"/>
    </source>
</evidence>
<accession>A0A0P7ULC1</accession>
<keyword evidence="2" id="KW-0677">Repeat</keyword>
<dbReference type="Pfam" id="PF02493">
    <property type="entry name" value="MORN"/>
    <property type="match status" value="2"/>
</dbReference>
<evidence type="ECO:0000256" key="5">
    <source>
        <dbReference type="PROSITE-ProRule" id="PRU00023"/>
    </source>
</evidence>
<dbReference type="AlphaFoldDB" id="A0A0P7ULC1"/>
<sequence length="820" mass="90239">MGAVYEGSFYRDYRHGEGVYRWPGGSRFVGKFYLNEREGYGTQYFSDGTVFQVKAVLNGLYHADELFGPGVATYPDGRQDVGLWFRGRLLQLCHRLPVEFKLRDFPEFTTLFAPAQEGLPGPSDPHLRPHGELLEDQSFMFPHGTRGSSTASNNLSVSPELRAELDRRFFGERGGDPDEDPALPLLQRMRDHIHRHRFKAEALDWDVAAVLSNARDRFGPRGPLEEGSEQLILGASRGDRQSVRRTLQDGTVHPDVGDGGGYTALMAAAVNCHNDVIQLLLDCGAEVNKVTAEGVSALAACHVLYYSTGFQPHTTDKCHPVETPYLNRAWTSKATVTDCNHEVHRDEAADHRQEKSDTEGSDSPSRDSETALESDLETEPEQDERSTPVDRALDSVRSLVGLPIRVTEEVLQRSAEALSRLGVGALGTAGTRETVREMALQKARNRQLWTTIELLLSKGSDPNTSRFPAPALFLAVKAGDVRAVRCLLECGARTDMPLPPEVLFLPQRGLYPLHVAVALPGSAGPWITEMLLDAGADPDARAQDAYDAFWLDRASADIPKEGGRTPLHVVCQRDTDYTTAKDVVHLLLSHNSDTSLLWSGHSALSLAIASGNVLVVDELLAGGADPNLPLAPHVGSALCAAANVNYIPAQQPQSRAKLVEKLIKAGANMLMPVVVGDGCKATVGTAVDFAYHSYLQDWCFTYTPYHMLDPEEREVFKAQRQLLVQMGDRLRQAAVRMEHQRLEQEHSQGICSEFLSTAAAAGHHSGSTEKPLLTYCYECGRSVGVTLTPCSRCHEVNYCSETCKLKAWSNRHREECVRLP</sequence>
<feature type="repeat" description="ANK" evidence="5">
    <location>
        <begin position="599"/>
        <end position="631"/>
    </location>
</feature>
<evidence type="ECO:0000256" key="4">
    <source>
        <dbReference type="ARBA" id="ARBA00022833"/>
    </source>
</evidence>
<dbReference type="InterPro" id="IPR053064">
    <property type="entry name" value="Ankyrin-MYND_domain-protein"/>
</dbReference>
<dbReference type="Gene3D" id="6.10.140.2220">
    <property type="match status" value="1"/>
</dbReference>
<dbReference type="SMART" id="SM00698">
    <property type="entry name" value="MORN"/>
    <property type="match status" value="2"/>
</dbReference>
<dbReference type="Gene3D" id="2.20.110.10">
    <property type="entry name" value="Histone H3 K4-specific methyltransferase SET7/9 N-terminal domain"/>
    <property type="match status" value="1"/>
</dbReference>
<evidence type="ECO:0000259" key="8">
    <source>
        <dbReference type="PROSITE" id="PS50865"/>
    </source>
</evidence>
<dbReference type="PROSITE" id="PS50297">
    <property type="entry name" value="ANK_REP_REGION"/>
    <property type="match status" value="3"/>
</dbReference>
<evidence type="ECO:0000313" key="10">
    <source>
        <dbReference type="Proteomes" id="UP000034805"/>
    </source>
</evidence>
<feature type="compositionally biased region" description="Acidic residues" evidence="7">
    <location>
        <begin position="370"/>
        <end position="382"/>
    </location>
</feature>
<dbReference type="GO" id="GO:0008270">
    <property type="term" value="F:zinc ion binding"/>
    <property type="evidence" value="ECO:0007669"/>
    <property type="project" value="UniProtKB-KW"/>
</dbReference>
<dbReference type="Gene3D" id="1.25.40.20">
    <property type="entry name" value="Ankyrin repeat-containing domain"/>
    <property type="match status" value="3"/>
</dbReference>
<dbReference type="PANTHER" id="PTHR15897:SF2">
    <property type="entry name" value="ANKYRIN REPEAT AND MYND DOMAIN-CONTAINING PROTEIN 1"/>
    <property type="match status" value="1"/>
</dbReference>
<name>A0A0P7ULC1_SCLFO</name>
<evidence type="ECO:0000256" key="6">
    <source>
        <dbReference type="PROSITE-ProRule" id="PRU00134"/>
    </source>
</evidence>
<dbReference type="PROSITE" id="PS50088">
    <property type="entry name" value="ANK_REPEAT"/>
    <property type="match status" value="3"/>
</dbReference>
<dbReference type="EMBL" id="JARO02008553">
    <property type="protein sequence ID" value="KPP62579.1"/>
    <property type="molecule type" value="Genomic_DNA"/>
</dbReference>
<dbReference type="InterPro" id="IPR003409">
    <property type="entry name" value="MORN"/>
</dbReference>
<dbReference type="SUPFAM" id="SSF82185">
    <property type="entry name" value="Histone H3 K4-specific methyltransferase SET7/9 N-terminal domain"/>
    <property type="match status" value="1"/>
</dbReference>
<dbReference type="Proteomes" id="UP000034805">
    <property type="component" value="Unassembled WGS sequence"/>
</dbReference>
<dbReference type="Pfam" id="PF12796">
    <property type="entry name" value="Ank_2"/>
    <property type="match status" value="2"/>
</dbReference>
<dbReference type="Pfam" id="PF00023">
    <property type="entry name" value="Ank"/>
    <property type="match status" value="1"/>
</dbReference>
<dbReference type="PROSITE" id="PS50865">
    <property type="entry name" value="ZF_MYND_2"/>
    <property type="match status" value="1"/>
</dbReference>
<evidence type="ECO:0000256" key="2">
    <source>
        <dbReference type="ARBA" id="ARBA00022737"/>
    </source>
</evidence>
<dbReference type="STRING" id="113540.ENSSFOP00015013656"/>
<proteinExistence type="predicted"/>
<dbReference type="InterPro" id="IPR002893">
    <property type="entry name" value="Znf_MYND"/>
</dbReference>
<keyword evidence="4" id="KW-0862">Zinc</keyword>
<evidence type="ECO:0000256" key="1">
    <source>
        <dbReference type="ARBA" id="ARBA00022723"/>
    </source>
</evidence>
<feature type="region of interest" description="Disordered" evidence="7">
    <location>
        <begin position="345"/>
        <end position="392"/>
    </location>
</feature>
<feature type="domain" description="MYND-type" evidence="8">
    <location>
        <begin position="776"/>
        <end position="816"/>
    </location>
</feature>
<feature type="compositionally biased region" description="Basic and acidic residues" evidence="7">
    <location>
        <begin position="383"/>
        <end position="392"/>
    </location>
</feature>
<keyword evidence="5" id="KW-0040">ANK repeat</keyword>